<accession>A0AAV2CCZ3</accession>
<dbReference type="InterPro" id="IPR021109">
    <property type="entry name" value="Peptidase_aspartic_dom_sf"/>
</dbReference>
<name>A0AAV2CCZ3_9ROSI</name>
<dbReference type="EMBL" id="OZ034813">
    <property type="protein sequence ID" value="CAL1354370.1"/>
    <property type="molecule type" value="Genomic_DNA"/>
</dbReference>
<feature type="region of interest" description="Disordered" evidence="1">
    <location>
        <begin position="355"/>
        <end position="375"/>
    </location>
</feature>
<dbReference type="Gene3D" id="2.40.70.10">
    <property type="entry name" value="Acid Proteases"/>
    <property type="match status" value="1"/>
</dbReference>
<protein>
    <submittedName>
        <fullName evidence="2">Uncharacterized protein</fullName>
    </submittedName>
</protein>
<organism evidence="2 3">
    <name type="scientific">Linum trigynum</name>
    <dbReference type="NCBI Taxonomy" id="586398"/>
    <lineage>
        <taxon>Eukaryota</taxon>
        <taxon>Viridiplantae</taxon>
        <taxon>Streptophyta</taxon>
        <taxon>Embryophyta</taxon>
        <taxon>Tracheophyta</taxon>
        <taxon>Spermatophyta</taxon>
        <taxon>Magnoliopsida</taxon>
        <taxon>eudicotyledons</taxon>
        <taxon>Gunneridae</taxon>
        <taxon>Pentapetalae</taxon>
        <taxon>rosids</taxon>
        <taxon>fabids</taxon>
        <taxon>Malpighiales</taxon>
        <taxon>Linaceae</taxon>
        <taxon>Linum</taxon>
    </lineage>
</organism>
<proteinExistence type="predicted"/>
<feature type="compositionally biased region" description="Pro residues" evidence="1">
    <location>
        <begin position="355"/>
        <end position="365"/>
    </location>
</feature>
<dbReference type="CDD" id="cd00303">
    <property type="entry name" value="retropepsin_like"/>
    <property type="match status" value="1"/>
</dbReference>
<dbReference type="AlphaFoldDB" id="A0AAV2CCZ3"/>
<evidence type="ECO:0000313" key="3">
    <source>
        <dbReference type="Proteomes" id="UP001497516"/>
    </source>
</evidence>
<reference evidence="2 3" key="1">
    <citation type="submission" date="2024-04" db="EMBL/GenBank/DDBJ databases">
        <authorList>
            <person name="Fracassetti M."/>
        </authorList>
    </citation>
    <scope>NUCLEOTIDE SEQUENCE [LARGE SCALE GENOMIC DNA]</scope>
</reference>
<dbReference type="Proteomes" id="UP001497516">
    <property type="component" value="Chromosome 1"/>
</dbReference>
<gene>
    <name evidence="2" type="ORF">LTRI10_LOCUS2187</name>
</gene>
<keyword evidence="3" id="KW-1185">Reference proteome</keyword>
<evidence type="ECO:0000313" key="2">
    <source>
        <dbReference type="EMBL" id="CAL1354370.1"/>
    </source>
</evidence>
<evidence type="ECO:0000256" key="1">
    <source>
        <dbReference type="SAM" id="MobiDB-lite"/>
    </source>
</evidence>
<dbReference type="PANTHER" id="PTHR33067:SF9">
    <property type="entry name" value="RNA-DIRECTED DNA POLYMERASE"/>
    <property type="match status" value="1"/>
</dbReference>
<sequence>MEKASGQLLALEAGQRNTQAVLQDMQTQLGSVAQAVAQRAPDTLPGQTIPHPPTPNERCNAIMTRSGKMTVDPPAREPEKESPVLAAPAVEQEVEKEVEVPAPKPQPVVKEYVPKLPFPTRLHKDRLEAEFENFMAMLKKLNVQVPFLEALSQMPKYAKFLKELLSKKQKLSELATVELSEECSAILQNKLPQKKKDPGSFTIPCSIDKLHVEKSLADLVASINVIPYKLFMKLGLGEPRATRMTLQLADRSVVHPRGIVEDLLVKVGKFTYPVDFVILDISEDTEVPLILGRPFLATAKALIDVHDGTLVLRDGEERITFSVADTIPASSPLHAVSHQEHESVVYPSVLPILQEPPPTPSPPLRTTPSPKEQIKEEWRPKLQAAKPARKKAGDHYDLVLPPPWPSEYSLACILPDGQVELANAGGHIHRVHGHHLKLYLKSDVDPLLKAPDPTLP</sequence>
<dbReference type="PANTHER" id="PTHR33067">
    <property type="entry name" value="RNA-DIRECTED DNA POLYMERASE-RELATED"/>
    <property type="match status" value="1"/>
</dbReference>